<name>A0A2A6FBF5_9HYPH</name>
<gene>
    <name evidence="1" type="ORF">CN311_21800</name>
</gene>
<dbReference type="RefSeq" id="WP_097575771.1">
    <property type="nucleotide sequence ID" value="NZ_NWQG01000156.1"/>
</dbReference>
<dbReference type="Pfam" id="PF14106">
    <property type="entry name" value="DUF4279"/>
    <property type="match status" value="1"/>
</dbReference>
<reference evidence="1 2" key="1">
    <citation type="submission" date="2017-09" db="EMBL/GenBank/DDBJ databases">
        <title>Mesorhizobum sanjuanii sp. nov. isolated from nodules of Lotus tenuis in saline-alkaline lowlands of Flooding Pampa.</title>
        <authorList>
            <person name="Sannazzaro A.I."/>
            <person name="Torres Tejerizo G.A."/>
            <person name="Fontana F."/>
            <person name="Cumpa Velazquez L.M."/>
            <person name="Hansen L."/>
            <person name="Pistorio M."/>
            <person name="Estrella M.J."/>
        </authorList>
    </citation>
    <scope>NUCLEOTIDE SEQUENCE [LARGE SCALE GENOMIC DNA]</scope>
    <source>
        <strain evidence="1 2">BSA136</strain>
    </source>
</reference>
<dbReference type="AlphaFoldDB" id="A0A2A6FBF5"/>
<organism evidence="1 2">
    <name type="scientific">Mesorhizobium sanjuanii</name>
    <dbReference type="NCBI Taxonomy" id="2037900"/>
    <lineage>
        <taxon>Bacteria</taxon>
        <taxon>Pseudomonadati</taxon>
        <taxon>Pseudomonadota</taxon>
        <taxon>Alphaproteobacteria</taxon>
        <taxon>Hyphomicrobiales</taxon>
        <taxon>Phyllobacteriaceae</taxon>
        <taxon>Mesorhizobium</taxon>
    </lineage>
</organism>
<evidence type="ECO:0000313" key="2">
    <source>
        <dbReference type="Proteomes" id="UP000219182"/>
    </source>
</evidence>
<evidence type="ECO:0008006" key="3">
    <source>
        <dbReference type="Google" id="ProtNLM"/>
    </source>
</evidence>
<keyword evidence="2" id="KW-1185">Reference proteome</keyword>
<dbReference type="EMBL" id="NWQG01000156">
    <property type="protein sequence ID" value="PDQ19006.1"/>
    <property type="molecule type" value="Genomic_DNA"/>
</dbReference>
<sequence length="131" mass="14905">MTRITAFLSVTSKTLAPHEISDLLEIDADKEVVKGSQRTPAKAWPKSHGWNISCRFEEYVDLDIAIRELALRLGEKIENLFRLRHHEHLNKISVKIAIAPENEHVPLFLSDETIAFLGKIGASLDIEYFPE</sequence>
<dbReference type="InterPro" id="IPR025459">
    <property type="entry name" value="DUF4279"/>
</dbReference>
<comment type="caution">
    <text evidence="1">The sequence shown here is derived from an EMBL/GenBank/DDBJ whole genome shotgun (WGS) entry which is preliminary data.</text>
</comment>
<proteinExistence type="predicted"/>
<accession>A0A2A6FBF5</accession>
<protein>
    <recommendedName>
        <fullName evidence="3">DUF4279 domain-containing protein</fullName>
    </recommendedName>
</protein>
<evidence type="ECO:0000313" key="1">
    <source>
        <dbReference type="EMBL" id="PDQ19006.1"/>
    </source>
</evidence>
<dbReference type="Proteomes" id="UP000219182">
    <property type="component" value="Unassembled WGS sequence"/>
</dbReference>